<keyword evidence="4 6" id="KW-1133">Transmembrane helix</keyword>
<dbReference type="PANTHER" id="PTHR36115">
    <property type="entry name" value="PROLINE-RICH ANTIGEN HOMOLOG-RELATED"/>
    <property type="match status" value="1"/>
</dbReference>
<sequence length="289" mass="31043">MSTPDHLAPAPAGLLTRAAVTFGEVVTVILAALALQALSREPVTIDVFSVAMLVAAAMRIVTETGWGASPGKWLAGIRVKFPGEVRWMRLPQAVLRNTWLWLAPLAVLLSTQEEDLWAMAAAVGVSIILGPDRRSVTDLLAGAYVIDPVAPRRVPDPVDHISPRRALAWAVDMGLAVLLGLALGAVLDWSWWARGLTVLAVVRLVTELIDAPTPGKALLGLRVTHSPGLRPLRVLGRNLWLAPALLIALAVDHPVLLVEGFIALTFLYIPAQRSITDLLARAEITRTGR</sequence>
<dbReference type="RefSeq" id="WP_085550115.1">
    <property type="nucleotide sequence ID" value="NZ_FXAR01000007.1"/>
</dbReference>
<dbReference type="AlphaFoldDB" id="A0A1X7JWP8"/>
<evidence type="ECO:0000313" key="8">
    <source>
        <dbReference type="EMBL" id="SMG32869.1"/>
    </source>
</evidence>
<reference evidence="9" key="1">
    <citation type="submission" date="2017-04" db="EMBL/GenBank/DDBJ databases">
        <authorList>
            <person name="Varghese N."/>
            <person name="Submissions S."/>
        </authorList>
    </citation>
    <scope>NUCLEOTIDE SEQUENCE [LARGE SCALE GENOMIC DNA]</scope>
    <source>
        <strain evidence="9">VDS</strain>
    </source>
</reference>
<dbReference type="OrthoDB" id="4427789at2"/>
<feature type="transmembrane region" description="Helical" evidence="6">
    <location>
        <begin position="240"/>
        <end position="269"/>
    </location>
</feature>
<keyword evidence="2" id="KW-1003">Cell membrane</keyword>
<accession>A0A1X7JWP8</accession>
<evidence type="ECO:0000256" key="6">
    <source>
        <dbReference type="SAM" id="Phobius"/>
    </source>
</evidence>
<proteinExistence type="predicted"/>
<evidence type="ECO:0000256" key="3">
    <source>
        <dbReference type="ARBA" id="ARBA00022692"/>
    </source>
</evidence>
<gene>
    <name evidence="8" type="ORF">SAMN06295981_2021</name>
</gene>
<evidence type="ECO:0000256" key="5">
    <source>
        <dbReference type="ARBA" id="ARBA00023136"/>
    </source>
</evidence>
<evidence type="ECO:0000256" key="1">
    <source>
        <dbReference type="ARBA" id="ARBA00004651"/>
    </source>
</evidence>
<dbReference type="EMBL" id="FXAR01000007">
    <property type="protein sequence ID" value="SMG32869.1"/>
    <property type="molecule type" value="Genomic_DNA"/>
</dbReference>
<dbReference type="Pfam" id="PF06271">
    <property type="entry name" value="RDD"/>
    <property type="match status" value="1"/>
</dbReference>
<feature type="transmembrane region" description="Helical" evidence="6">
    <location>
        <begin position="166"/>
        <end position="187"/>
    </location>
</feature>
<protein>
    <submittedName>
        <fullName evidence="8">RDD family protein</fullName>
    </submittedName>
</protein>
<dbReference type="Proteomes" id="UP000193309">
    <property type="component" value="Unassembled WGS sequence"/>
</dbReference>
<comment type="subcellular location">
    <subcellularLocation>
        <location evidence="1">Cell membrane</location>
        <topology evidence="1">Multi-pass membrane protein</topology>
    </subcellularLocation>
</comment>
<dbReference type="InterPro" id="IPR051791">
    <property type="entry name" value="Pra-immunoreactive"/>
</dbReference>
<keyword evidence="3 6" id="KW-0812">Transmembrane</keyword>
<dbReference type="InterPro" id="IPR010432">
    <property type="entry name" value="RDD"/>
</dbReference>
<organism evidence="8 9">
    <name type="scientific">Corynebacterium pollutisoli</name>
    <dbReference type="NCBI Taxonomy" id="1610489"/>
    <lineage>
        <taxon>Bacteria</taxon>
        <taxon>Bacillati</taxon>
        <taxon>Actinomycetota</taxon>
        <taxon>Actinomycetes</taxon>
        <taxon>Mycobacteriales</taxon>
        <taxon>Corynebacteriaceae</taxon>
        <taxon>Corynebacterium</taxon>
    </lineage>
</organism>
<keyword evidence="5 6" id="KW-0472">Membrane</keyword>
<dbReference type="GO" id="GO:0005886">
    <property type="term" value="C:plasma membrane"/>
    <property type="evidence" value="ECO:0007669"/>
    <property type="project" value="UniProtKB-SubCell"/>
</dbReference>
<evidence type="ECO:0000313" key="9">
    <source>
        <dbReference type="Proteomes" id="UP000193309"/>
    </source>
</evidence>
<evidence type="ECO:0000259" key="7">
    <source>
        <dbReference type="Pfam" id="PF06271"/>
    </source>
</evidence>
<evidence type="ECO:0000256" key="2">
    <source>
        <dbReference type="ARBA" id="ARBA00022475"/>
    </source>
</evidence>
<name>A0A1X7JWP8_9CORY</name>
<evidence type="ECO:0000256" key="4">
    <source>
        <dbReference type="ARBA" id="ARBA00022989"/>
    </source>
</evidence>
<keyword evidence="9" id="KW-1185">Reference proteome</keyword>
<feature type="transmembrane region" description="Helical" evidence="6">
    <location>
        <begin position="12"/>
        <end position="37"/>
    </location>
</feature>
<feature type="domain" description="RDD" evidence="7">
    <location>
        <begin position="37"/>
        <end position="142"/>
    </location>
</feature>